<organism evidence="1">
    <name type="scientific">Arundo donax</name>
    <name type="common">Giant reed</name>
    <name type="synonym">Donax arundinaceus</name>
    <dbReference type="NCBI Taxonomy" id="35708"/>
    <lineage>
        <taxon>Eukaryota</taxon>
        <taxon>Viridiplantae</taxon>
        <taxon>Streptophyta</taxon>
        <taxon>Embryophyta</taxon>
        <taxon>Tracheophyta</taxon>
        <taxon>Spermatophyta</taxon>
        <taxon>Magnoliopsida</taxon>
        <taxon>Liliopsida</taxon>
        <taxon>Poales</taxon>
        <taxon>Poaceae</taxon>
        <taxon>PACMAD clade</taxon>
        <taxon>Arundinoideae</taxon>
        <taxon>Arundineae</taxon>
        <taxon>Arundo</taxon>
    </lineage>
</organism>
<name>A0A0A8ZXU2_ARUDO</name>
<proteinExistence type="predicted"/>
<reference evidence="1" key="1">
    <citation type="submission" date="2014-09" db="EMBL/GenBank/DDBJ databases">
        <authorList>
            <person name="Magalhaes I.L.F."/>
            <person name="Oliveira U."/>
            <person name="Santos F.R."/>
            <person name="Vidigal T.H.D.A."/>
            <person name="Brescovit A.D."/>
            <person name="Santos A.J."/>
        </authorList>
    </citation>
    <scope>NUCLEOTIDE SEQUENCE</scope>
    <source>
        <tissue evidence="1">Shoot tissue taken approximately 20 cm above the soil surface</tissue>
    </source>
</reference>
<reference evidence="1" key="2">
    <citation type="journal article" date="2015" name="Data Brief">
        <title>Shoot transcriptome of the giant reed, Arundo donax.</title>
        <authorList>
            <person name="Barrero R.A."/>
            <person name="Guerrero F.D."/>
            <person name="Moolhuijzen P."/>
            <person name="Goolsby J.A."/>
            <person name="Tidwell J."/>
            <person name="Bellgard S.E."/>
            <person name="Bellgard M.I."/>
        </authorList>
    </citation>
    <scope>NUCLEOTIDE SEQUENCE</scope>
    <source>
        <tissue evidence="1">Shoot tissue taken approximately 20 cm above the soil surface</tissue>
    </source>
</reference>
<dbReference type="AlphaFoldDB" id="A0A0A8ZXU2"/>
<evidence type="ECO:0000313" key="1">
    <source>
        <dbReference type="EMBL" id="JAD44204.1"/>
    </source>
</evidence>
<sequence>MQFGIFVENLYKLYMRQMRLVAFLE</sequence>
<dbReference type="EMBL" id="GBRH01253691">
    <property type="protein sequence ID" value="JAD44204.1"/>
    <property type="molecule type" value="Transcribed_RNA"/>
</dbReference>
<protein>
    <submittedName>
        <fullName evidence="1">Uncharacterized protein</fullName>
    </submittedName>
</protein>
<accession>A0A0A8ZXU2</accession>